<accession>A0A3Q9BW04</accession>
<dbReference type="AlphaFoldDB" id="A0A3Q9BW04"/>
<dbReference type="KEGG" id="saqu:EJC51_06195"/>
<evidence type="ECO:0000256" key="5">
    <source>
        <dbReference type="ARBA" id="ARBA00022889"/>
    </source>
</evidence>
<evidence type="ECO:0000313" key="12">
    <source>
        <dbReference type="Proteomes" id="UP000280197"/>
    </source>
</evidence>
<feature type="chain" id="PRO_5018620645" evidence="9">
    <location>
        <begin position="28"/>
        <end position="215"/>
    </location>
</feature>
<dbReference type="InterPro" id="IPR005528">
    <property type="entry name" value="ChpA-H"/>
</dbReference>
<dbReference type="EMBL" id="CP034463">
    <property type="protein sequence ID" value="AZP15729.1"/>
    <property type="molecule type" value="Genomic_DNA"/>
</dbReference>
<feature type="compositionally biased region" description="Pro residues" evidence="8">
    <location>
        <begin position="154"/>
        <end position="163"/>
    </location>
</feature>
<keyword evidence="12" id="KW-1185">Reference proteome</keyword>
<organism evidence="11 12">
    <name type="scientific">Streptomyces aquilus</name>
    <dbReference type="NCBI Taxonomy" id="2548456"/>
    <lineage>
        <taxon>Bacteria</taxon>
        <taxon>Bacillati</taxon>
        <taxon>Actinomycetota</taxon>
        <taxon>Actinomycetes</taxon>
        <taxon>Kitasatosporales</taxon>
        <taxon>Streptomycetaceae</taxon>
        <taxon>Streptomyces</taxon>
    </lineage>
</organism>
<protein>
    <submittedName>
        <fullName evidence="11">Chaplin</fullName>
    </submittedName>
</protein>
<feature type="signal peptide" evidence="9">
    <location>
        <begin position="1"/>
        <end position="27"/>
    </location>
</feature>
<evidence type="ECO:0000259" key="10">
    <source>
        <dbReference type="PROSITE" id="PS51884"/>
    </source>
</evidence>
<name>A0A3Q9BW04_9ACTN</name>
<dbReference type="GO" id="GO:0007155">
    <property type="term" value="P:cell adhesion"/>
    <property type="evidence" value="ECO:0007669"/>
    <property type="project" value="UniProtKB-KW"/>
</dbReference>
<evidence type="ECO:0000256" key="8">
    <source>
        <dbReference type="SAM" id="MobiDB-lite"/>
    </source>
</evidence>
<evidence type="ECO:0000256" key="4">
    <source>
        <dbReference type="ARBA" id="ARBA00022729"/>
    </source>
</evidence>
<keyword evidence="6 7" id="KW-0034">Amyloid</keyword>
<feature type="domain" description="Chaplin" evidence="10">
    <location>
        <begin position="99"/>
        <end position="139"/>
    </location>
</feature>
<gene>
    <name evidence="11" type="ORF">EJC51_06195</name>
</gene>
<evidence type="ECO:0000256" key="2">
    <source>
        <dbReference type="ARBA" id="ARBA00022512"/>
    </source>
</evidence>
<keyword evidence="3" id="KW-0964">Secreted</keyword>
<feature type="domain" description="Chaplin" evidence="10">
    <location>
        <begin position="38"/>
        <end position="78"/>
    </location>
</feature>
<dbReference type="Proteomes" id="UP000280197">
    <property type="component" value="Chromosome"/>
</dbReference>
<proteinExistence type="predicted"/>
<keyword evidence="2" id="KW-0134">Cell wall</keyword>
<keyword evidence="4 9" id="KW-0732">Signal</keyword>
<feature type="region of interest" description="Disordered" evidence="8">
    <location>
        <begin position="76"/>
        <end position="107"/>
    </location>
</feature>
<evidence type="ECO:0000256" key="7">
    <source>
        <dbReference type="PROSITE-ProRule" id="PRU01232"/>
    </source>
</evidence>
<feature type="region of interest" description="Disordered" evidence="8">
    <location>
        <begin position="127"/>
        <end position="173"/>
    </location>
</feature>
<dbReference type="PROSITE" id="PS51884">
    <property type="entry name" value="CHAPLIN"/>
    <property type="match status" value="2"/>
</dbReference>
<evidence type="ECO:0000313" key="11">
    <source>
        <dbReference type="EMBL" id="AZP15729.1"/>
    </source>
</evidence>
<comment type="subcellular location">
    <subcellularLocation>
        <location evidence="1">Secreted</location>
        <location evidence="1">Cell wall</location>
    </subcellularLocation>
</comment>
<dbReference type="Pfam" id="PF03777">
    <property type="entry name" value="ChpA-C"/>
    <property type="match status" value="2"/>
</dbReference>
<sequence>MKRVTRNGVIAVAAVSGAMAVSMPAYADSSADGAAADSPGVISGNTIQLPVHVPVDVCGNTVNVVGLLNPAAGNSCADESGAASGAPAGATAQGDEQDSPGVISGNGVQLPVHLPVNITGNSVNVVGVGNPATGNESVNTPGDAPGETPRHPAPKPSVPPKAHPGPKATVPAPRQPVASLAHTGTDLTLPAAAGSAALLLGGAALYRRFRPGAER</sequence>
<evidence type="ECO:0000256" key="6">
    <source>
        <dbReference type="ARBA" id="ARBA00023087"/>
    </source>
</evidence>
<evidence type="ECO:0000256" key="9">
    <source>
        <dbReference type="SAM" id="SignalP"/>
    </source>
</evidence>
<dbReference type="RefSeq" id="WP_126270102.1">
    <property type="nucleotide sequence ID" value="NZ_CP034463.1"/>
</dbReference>
<reference evidence="11 12" key="1">
    <citation type="submission" date="2018-12" db="EMBL/GenBank/DDBJ databases">
        <authorList>
            <person name="Li K."/>
        </authorList>
    </citation>
    <scope>NUCLEOTIDE SEQUENCE [LARGE SCALE GENOMIC DNA]</scope>
    <source>
        <strain evidence="12">CR22</strain>
    </source>
</reference>
<feature type="compositionally biased region" description="Low complexity" evidence="8">
    <location>
        <begin position="81"/>
        <end position="94"/>
    </location>
</feature>
<keyword evidence="5" id="KW-0130">Cell adhesion</keyword>
<evidence type="ECO:0000256" key="3">
    <source>
        <dbReference type="ARBA" id="ARBA00022525"/>
    </source>
</evidence>
<evidence type="ECO:0000256" key="1">
    <source>
        <dbReference type="ARBA" id="ARBA00004191"/>
    </source>
</evidence>